<accession>A0AAD8ADG0</accession>
<comment type="caution">
    <text evidence="1">The sequence shown here is derived from an EMBL/GenBank/DDBJ whole genome shotgun (WGS) entry which is preliminary data.</text>
</comment>
<reference evidence="1" key="2">
    <citation type="submission" date="2023-05" db="EMBL/GenBank/DDBJ databases">
        <authorList>
            <person name="Fouks B."/>
        </authorList>
    </citation>
    <scope>NUCLEOTIDE SEQUENCE</scope>
    <source>
        <strain evidence="1">Stay&amp;Tobe</strain>
        <tissue evidence="1">Testes</tissue>
    </source>
</reference>
<gene>
    <name evidence="1" type="ORF">L9F63_027002</name>
</gene>
<dbReference type="AlphaFoldDB" id="A0AAD8ADG0"/>
<evidence type="ECO:0000313" key="2">
    <source>
        <dbReference type="Proteomes" id="UP001233999"/>
    </source>
</evidence>
<evidence type="ECO:0000313" key="1">
    <source>
        <dbReference type="EMBL" id="KAJ9597108.1"/>
    </source>
</evidence>
<feature type="non-terminal residue" evidence="1">
    <location>
        <position position="1"/>
    </location>
</feature>
<proteinExistence type="predicted"/>
<protein>
    <submittedName>
        <fullName evidence="1">Uncharacterized protein</fullName>
    </submittedName>
</protein>
<organism evidence="1 2">
    <name type="scientific">Diploptera punctata</name>
    <name type="common">Pacific beetle cockroach</name>
    <dbReference type="NCBI Taxonomy" id="6984"/>
    <lineage>
        <taxon>Eukaryota</taxon>
        <taxon>Metazoa</taxon>
        <taxon>Ecdysozoa</taxon>
        <taxon>Arthropoda</taxon>
        <taxon>Hexapoda</taxon>
        <taxon>Insecta</taxon>
        <taxon>Pterygota</taxon>
        <taxon>Neoptera</taxon>
        <taxon>Polyneoptera</taxon>
        <taxon>Dictyoptera</taxon>
        <taxon>Blattodea</taxon>
        <taxon>Blaberoidea</taxon>
        <taxon>Blaberidae</taxon>
        <taxon>Diplopterinae</taxon>
        <taxon>Diploptera</taxon>
    </lineage>
</organism>
<sequence>DDIMTLITFAESLFYVQDIRRNNCMYNANDTTKGKTVNDKRILGTRSGWESELRHSVKRTLCLSRVLPIRVTAKNVFDTTPSYKNMTYLNENGCLVLSHISDCYSLTGYSVTSKNYTDKVWDQIVLEGSCRKGLKETDKRSFQSKMSFGTKGRM</sequence>
<feature type="non-terminal residue" evidence="1">
    <location>
        <position position="154"/>
    </location>
</feature>
<reference evidence="1" key="1">
    <citation type="journal article" date="2023" name="IScience">
        <title>Live-bearing cockroach genome reveals convergent evolutionary mechanisms linked to viviparity in insects and beyond.</title>
        <authorList>
            <person name="Fouks B."/>
            <person name="Harrison M.C."/>
            <person name="Mikhailova A.A."/>
            <person name="Marchal E."/>
            <person name="English S."/>
            <person name="Carruthers M."/>
            <person name="Jennings E.C."/>
            <person name="Chiamaka E.L."/>
            <person name="Frigard R.A."/>
            <person name="Pippel M."/>
            <person name="Attardo G.M."/>
            <person name="Benoit J.B."/>
            <person name="Bornberg-Bauer E."/>
            <person name="Tobe S.S."/>
        </authorList>
    </citation>
    <scope>NUCLEOTIDE SEQUENCE</scope>
    <source>
        <strain evidence="1">Stay&amp;Tobe</strain>
    </source>
</reference>
<keyword evidence="2" id="KW-1185">Reference proteome</keyword>
<dbReference type="EMBL" id="JASPKZ010001803">
    <property type="protein sequence ID" value="KAJ9597108.1"/>
    <property type="molecule type" value="Genomic_DNA"/>
</dbReference>
<name>A0AAD8ADG0_DIPPU</name>
<dbReference type="Proteomes" id="UP001233999">
    <property type="component" value="Unassembled WGS sequence"/>
</dbReference>